<evidence type="ECO:0000256" key="6">
    <source>
        <dbReference type="ARBA" id="ARBA00023163"/>
    </source>
</evidence>
<keyword evidence="2" id="KW-0678">Repressor</keyword>
<feature type="binding site" evidence="11">
    <location>
        <position position="262"/>
    </location>
    <ligand>
        <name>a divalent metal cation</name>
        <dbReference type="ChEBI" id="CHEBI:60240"/>
    </ligand>
</feature>
<gene>
    <name evidence="13" type="ORF">EG68_09658</name>
</gene>
<comment type="catalytic activity">
    <reaction evidence="8">
        <text>N(6)-acetyl-L-lysyl-[histone] + H2O = L-lysyl-[histone] + acetate</text>
        <dbReference type="Rhea" id="RHEA:58196"/>
        <dbReference type="Rhea" id="RHEA-COMP:9845"/>
        <dbReference type="Rhea" id="RHEA-COMP:11338"/>
        <dbReference type="ChEBI" id="CHEBI:15377"/>
        <dbReference type="ChEBI" id="CHEBI:29969"/>
        <dbReference type="ChEBI" id="CHEBI:30089"/>
        <dbReference type="ChEBI" id="CHEBI:61930"/>
        <dbReference type="EC" id="3.5.1.98"/>
    </reaction>
</comment>
<dbReference type="Pfam" id="PF00850">
    <property type="entry name" value="Hist_deacetyl"/>
    <property type="match status" value="1"/>
</dbReference>
<dbReference type="InterPro" id="IPR003084">
    <property type="entry name" value="HDAC_I/II"/>
</dbReference>
<feature type="domain" description="Histone deacetylase" evidence="12">
    <location>
        <begin position="24"/>
        <end position="316"/>
    </location>
</feature>
<evidence type="ECO:0000256" key="10">
    <source>
        <dbReference type="PIRSR" id="PIRSR037913-2"/>
    </source>
</evidence>
<evidence type="ECO:0000256" key="8">
    <source>
        <dbReference type="PIRNR" id="PIRNR037913"/>
    </source>
</evidence>
<dbReference type="InterPro" id="IPR023696">
    <property type="entry name" value="Ureohydrolase_dom_sf"/>
</dbReference>
<name>A0A8S9Y937_9TREM</name>
<dbReference type="PRINTS" id="PR01270">
    <property type="entry name" value="HDASUPER"/>
</dbReference>
<evidence type="ECO:0000259" key="12">
    <source>
        <dbReference type="Pfam" id="PF00850"/>
    </source>
</evidence>
<comment type="subcellular location">
    <subcellularLocation>
        <location evidence="1 8">Nucleus</location>
    </subcellularLocation>
</comment>
<dbReference type="Gene3D" id="3.40.800.20">
    <property type="entry name" value="Histone deacetylase domain"/>
    <property type="match status" value="1"/>
</dbReference>
<evidence type="ECO:0000256" key="1">
    <source>
        <dbReference type="ARBA" id="ARBA00004123"/>
    </source>
</evidence>
<accession>A0A8S9Y937</accession>
<dbReference type="GO" id="GO:0040029">
    <property type="term" value="P:epigenetic regulation of gene expression"/>
    <property type="evidence" value="ECO:0007669"/>
    <property type="project" value="TreeGrafter"/>
</dbReference>
<evidence type="ECO:0000256" key="7">
    <source>
        <dbReference type="ARBA" id="ARBA00023242"/>
    </source>
</evidence>
<feature type="binding site" evidence="11">
    <location>
        <position position="173"/>
    </location>
    <ligand>
        <name>a divalent metal cation</name>
        <dbReference type="ChEBI" id="CHEBI:60240"/>
    </ligand>
</feature>
<proteinExistence type="inferred from homology"/>
<feature type="active site" description="Proton acceptor" evidence="9">
    <location>
        <position position="138"/>
    </location>
</feature>
<keyword evidence="14" id="KW-1185">Reference proteome</keyword>
<reference evidence="13" key="1">
    <citation type="submission" date="2019-07" db="EMBL/GenBank/DDBJ databases">
        <title>Annotation for the trematode Paragonimus miyazaki's.</title>
        <authorList>
            <person name="Choi Y.-J."/>
        </authorList>
    </citation>
    <scope>NUCLEOTIDE SEQUENCE</scope>
    <source>
        <strain evidence="13">Japan</strain>
    </source>
</reference>
<evidence type="ECO:0000256" key="3">
    <source>
        <dbReference type="ARBA" id="ARBA00022801"/>
    </source>
</evidence>
<keyword evidence="5 8" id="KW-0805">Transcription regulation</keyword>
<dbReference type="EMBL" id="JTDE01021986">
    <property type="protein sequence ID" value="KAF7232212.1"/>
    <property type="molecule type" value="Genomic_DNA"/>
</dbReference>
<feature type="binding site" evidence="10">
    <location>
        <position position="96"/>
    </location>
    <ligand>
        <name>substrate</name>
    </ligand>
</feature>
<keyword evidence="3 8" id="KW-0378">Hydrolase</keyword>
<evidence type="ECO:0000256" key="5">
    <source>
        <dbReference type="ARBA" id="ARBA00023015"/>
    </source>
</evidence>
<evidence type="ECO:0000313" key="14">
    <source>
        <dbReference type="Proteomes" id="UP000822476"/>
    </source>
</evidence>
<dbReference type="GO" id="GO:0046872">
    <property type="term" value="F:metal ion binding"/>
    <property type="evidence" value="ECO:0007669"/>
    <property type="project" value="UniProtKB-KW"/>
</dbReference>
<feature type="binding site" evidence="11">
    <location>
        <position position="175"/>
    </location>
    <ligand>
        <name>a divalent metal cation</name>
        <dbReference type="ChEBI" id="CHEBI:60240"/>
    </ligand>
</feature>
<sequence length="423" mass="48447">MTQERRVVYFYDPECGNFHYGPNHPMKPHRLTLTHTLVVNYGLTDCMKVYRPNRASMNDMISFHTQDYVEFLRDVTPGNMHTFPKEKLLTYNIGEDCPIFEGIYHFCSMYTGASLQAAKYLNNEVTDIAINWSGGLHHAKKFEASGFCYVNDIVIAILELLKYHPRVLYVDIDVHHGDGVQEAFYLTDRVMTVSFHRYGNLFFPGTGDMFEVGAKAGKYYSINVPLKEGIDDEMYFNIFKCVVNDVVTFYRPTAIVLQCGADSLGCDRLGVFNLSIRGHGRCVKMVKTLGLPLLVLGGGGYTVRNVARCWAYETAVLLDQEDKISNDLPYSPYIEFFYPDYTLHPDLTTKLDNANTKQYIEALRTTVHDHLKQLVLAPSVQFTDVPPDYLDTFRLELVDERDKPSGRFNREEEKMEEVKPLCS</sequence>
<dbReference type="OrthoDB" id="1918432at2759"/>
<comment type="caution">
    <text evidence="13">The sequence shown here is derived from an EMBL/GenBank/DDBJ whole genome shotgun (WGS) entry which is preliminary data.</text>
</comment>
<comment type="similarity">
    <text evidence="8">Belongs to the histone deacetylase family. HD Type 1 subfamily.</text>
</comment>
<evidence type="ECO:0000256" key="11">
    <source>
        <dbReference type="PIRSR" id="PIRSR037913-3"/>
    </source>
</evidence>
<keyword evidence="4 8" id="KW-0156">Chromatin regulator</keyword>
<dbReference type="PRINTS" id="PR01271">
    <property type="entry name" value="HISDACETLASE"/>
</dbReference>
<dbReference type="AlphaFoldDB" id="A0A8S9Y937"/>
<dbReference type="EC" id="3.5.1.98" evidence="8"/>
<dbReference type="PANTHER" id="PTHR10625">
    <property type="entry name" value="HISTONE DEACETYLASE HDAC1-RELATED"/>
    <property type="match status" value="1"/>
</dbReference>
<evidence type="ECO:0000256" key="9">
    <source>
        <dbReference type="PIRSR" id="PIRSR037913-1"/>
    </source>
</evidence>
<dbReference type="InterPro" id="IPR000286">
    <property type="entry name" value="HDACs"/>
</dbReference>
<dbReference type="GO" id="GO:0034967">
    <property type="term" value="C:Set3 complex"/>
    <property type="evidence" value="ECO:0007669"/>
    <property type="project" value="UniProtKB-ARBA"/>
</dbReference>
<evidence type="ECO:0000256" key="4">
    <source>
        <dbReference type="ARBA" id="ARBA00022853"/>
    </source>
</evidence>
<dbReference type="PIRSF" id="PIRSF037913">
    <property type="entry name" value="His_deacetylse_1"/>
    <property type="match status" value="1"/>
</dbReference>
<protein>
    <recommendedName>
        <fullName evidence="8">Histone deacetylase</fullName>
        <ecNumber evidence="8">3.5.1.98</ecNumber>
    </recommendedName>
</protein>
<keyword evidence="6 8" id="KW-0804">Transcription</keyword>
<feature type="binding site" evidence="10">
    <location>
        <position position="301"/>
    </location>
    <ligand>
        <name>substrate</name>
    </ligand>
</feature>
<dbReference type="Proteomes" id="UP000822476">
    <property type="component" value="Unassembled WGS sequence"/>
</dbReference>
<organism evidence="13 14">
    <name type="scientific">Paragonimus skrjabini miyazakii</name>
    <dbReference type="NCBI Taxonomy" id="59628"/>
    <lineage>
        <taxon>Eukaryota</taxon>
        <taxon>Metazoa</taxon>
        <taxon>Spiralia</taxon>
        <taxon>Lophotrochozoa</taxon>
        <taxon>Platyhelminthes</taxon>
        <taxon>Trematoda</taxon>
        <taxon>Digenea</taxon>
        <taxon>Plagiorchiida</taxon>
        <taxon>Troglotremata</taxon>
        <taxon>Troglotrematidae</taxon>
        <taxon>Paragonimus</taxon>
    </lineage>
</organism>
<dbReference type="FunFam" id="3.40.800.20:FF:000007">
    <property type="entry name" value="Histone deacetylase"/>
    <property type="match status" value="1"/>
</dbReference>
<dbReference type="InterPro" id="IPR023801">
    <property type="entry name" value="His_deacetylse_dom"/>
</dbReference>
<dbReference type="GO" id="GO:0141221">
    <property type="term" value="F:histone deacetylase activity, hydrolytic mechanism"/>
    <property type="evidence" value="ECO:0007669"/>
    <property type="project" value="UniProtKB-EC"/>
</dbReference>
<dbReference type="InterPro" id="IPR037138">
    <property type="entry name" value="His_deacetylse_dom_sf"/>
</dbReference>
<dbReference type="PANTHER" id="PTHR10625:SF36">
    <property type="entry name" value="HISTONE DEACETYLASE 3"/>
    <property type="match status" value="1"/>
</dbReference>
<evidence type="ECO:0000256" key="2">
    <source>
        <dbReference type="ARBA" id="ARBA00022491"/>
    </source>
</evidence>
<evidence type="ECO:0000313" key="13">
    <source>
        <dbReference type="EMBL" id="KAF7232212.1"/>
    </source>
</evidence>
<feature type="binding site" evidence="10">
    <location>
        <position position="146"/>
    </location>
    <ligand>
        <name>substrate</name>
    </ligand>
</feature>
<keyword evidence="7 8" id="KW-0539">Nucleus</keyword>
<keyword evidence="11" id="KW-0479">Metal-binding</keyword>
<dbReference type="SUPFAM" id="SSF52768">
    <property type="entry name" value="Arginase/deacetylase"/>
    <property type="match status" value="1"/>
</dbReference>